<proteinExistence type="predicted"/>
<evidence type="ECO:0000313" key="1">
    <source>
        <dbReference type="EMBL" id="GAI64209.1"/>
    </source>
</evidence>
<protein>
    <submittedName>
        <fullName evidence="1">Uncharacterized protein</fullName>
    </submittedName>
</protein>
<gene>
    <name evidence="1" type="ORF">S12H4_05476</name>
</gene>
<name>X1S8T9_9ZZZZ</name>
<dbReference type="EMBL" id="BARW01001819">
    <property type="protein sequence ID" value="GAI64209.1"/>
    <property type="molecule type" value="Genomic_DNA"/>
</dbReference>
<feature type="non-terminal residue" evidence="1">
    <location>
        <position position="1"/>
    </location>
</feature>
<comment type="caution">
    <text evidence="1">The sequence shown here is derived from an EMBL/GenBank/DDBJ whole genome shotgun (WGS) entry which is preliminary data.</text>
</comment>
<sequence>WYLTAIDYLNNFPGYTRVQQLVDDFVYPALYYDTHRRAGLPDFSPGNISAGRIFGFRLWNDDTVTHTFKCTIYGYLVDAP</sequence>
<dbReference type="AlphaFoldDB" id="X1S8T9"/>
<accession>X1S8T9</accession>
<reference evidence="1" key="1">
    <citation type="journal article" date="2014" name="Front. Microbiol.">
        <title>High frequency of phylogenetically diverse reductive dehalogenase-homologous genes in deep subseafloor sedimentary metagenomes.</title>
        <authorList>
            <person name="Kawai M."/>
            <person name="Futagami T."/>
            <person name="Toyoda A."/>
            <person name="Takaki Y."/>
            <person name="Nishi S."/>
            <person name="Hori S."/>
            <person name="Arai W."/>
            <person name="Tsubouchi T."/>
            <person name="Morono Y."/>
            <person name="Uchiyama I."/>
            <person name="Ito T."/>
            <person name="Fujiyama A."/>
            <person name="Inagaki F."/>
            <person name="Takami H."/>
        </authorList>
    </citation>
    <scope>NUCLEOTIDE SEQUENCE</scope>
    <source>
        <strain evidence="1">Expedition CK06-06</strain>
    </source>
</reference>
<organism evidence="1">
    <name type="scientific">marine sediment metagenome</name>
    <dbReference type="NCBI Taxonomy" id="412755"/>
    <lineage>
        <taxon>unclassified sequences</taxon>
        <taxon>metagenomes</taxon>
        <taxon>ecological metagenomes</taxon>
    </lineage>
</organism>